<dbReference type="EMBL" id="FNCA01000008">
    <property type="protein sequence ID" value="SDG14724.1"/>
    <property type="molecule type" value="Genomic_DNA"/>
</dbReference>
<dbReference type="InterPro" id="IPR013783">
    <property type="entry name" value="Ig-like_fold"/>
</dbReference>
<dbReference type="PROSITE" id="PS50093">
    <property type="entry name" value="PKD"/>
    <property type="match status" value="1"/>
</dbReference>
<protein>
    <submittedName>
        <fullName evidence="3">Cohesin domain-containing protein</fullName>
    </submittedName>
</protein>
<dbReference type="InterPro" id="IPR035986">
    <property type="entry name" value="PKD_dom_sf"/>
</dbReference>
<dbReference type="RefSeq" id="WP_091710565.1">
    <property type="nucleotide sequence ID" value="NZ_FNCA01000008.1"/>
</dbReference>
<dbReference type="InterPro" id="IPR015919">
    <property type="entry name" value="Cadherin-like_sf"/>
</dbReference>
<keyword evidence="1" id="KW-1133">Transmembrane helix</keyword>
<dbReference type="SUPFAM" id="SSF49313">
    <property type="entry name" value="Cadherin-like"/>
    <property type="match status" value="1"/>
</dbReference>
<name>A0A7Z7AY25_9EURY</name>
<dbReference type="GO" id="GO:0016020">
    <property type="term" value="C:membrane"/>
    <property type="evidence" value="ECO:0007669"/>
    <property type="project" value="InterPro"/>
</dbReference>
<dbReference type="InterPro" id="IPR022409">
    <property type="entry name" value="PKD/Chitinase_dom"/>
</dbReference>
<dbReference type="GO" id="GO:0030246">
    <property type="term" value="F:carbohydrate binding"/>
    <property type="evidence" value="ECO:0007669"/>
    <property type="project" value="InterPro"/>
</dbReference>
<evidence type="ECO:0000256" key="1">
    <source>
        <dbReference type="SAM" id="Phobius"/>
    </source>
</evidence>
<dbReference type="SUPFAM" id="SSF49384">
    <property type="entry name" value="Carbohydrate-binding domain"/>
    <property type="match status" value="1"/>
</dbReference>
<feature type="domain" description="PKD" evidence="2">
    <location>
        <begin position="264"/>
        <end position="346"/>
    </location>
</feature>
<evidence type="ECO:0000313" key="4">
    <source>
        <dbReference type="Proteomes" id="UP000199259"/>
    </source>
</evidence>
<feature type="transmembrane region" description="Helical" evidence="1">
    <location>
        <begin position="7"/>
        <end position="25"/>
    </location>
</feature>
<organism evidence="3 4">
    <name type="scientific">Methanolobus vulcani</name>
    <dbReference type="NCBI Taxonomy" id="38026"/>
    <lineage>
        <taxon>Archaea</taxon>
        <taxon>Methanobacteriati</taxon>
        <taxon>Methanobacteriota</taxon>
        <taxon>Stenosarchaea group</taxon>
        <taxon>Methanomicrobia</taxon>
        <taxon>Methanosarcinales</taxon>
        <taxon>Methanosarcinaceae</taxon>
        <taxon>Methanolobus</taxon>
    </lineage>
</organism>
<keyword evidence="4" id="KW-1185">Reference proteome</keyword>
<dbReference type="Proteomes" id="UP000199259">
    <property type="component" value="Unassembled WGS sequence"/>
</dbReference>
<dbReference type="SUPFAM" id="SSF49299">
    <property type="entry name" value="PKD domain"/>
    <property type="match status" value="1"/>
</dbReference>
<reference evidence="3 4" key="1">
    <citation type="submission" date="2016-10" db="EMBL/GenBank/DDBJ databases">
        <authorList>
            <person name="Varghese N."/>
            <person name="Submissions S."/>
        </authorList>
    </citation>
    <scope>NUCLEOTIDE SEQUENCE [LARGE SCALE GENOMIC DNA]</scope>
    <source>
        <strain evidence="3 4">PL 12/M</strain>
    </source>
</reference>
<dbReference type="CDD" id="cd00146">
    <property type="entry name" value="PKD"/>
    <property type="match status" value="1"/>
</dbReference>
<dbReference type="Gene3D" id="2.60.40.680">
    <property type="match status" value="1"/>
</dbReference>
<dbReference type="AlphaFoldDB" id="A0A7Z7AY25"/>
<gene>
    <name evidence="3" type="ORF">SAMN04488589_2268</name>
</gene>
<sequence>MDSSKRFNLLTIFTLIAVVIFPGLVDDSSSAEFSVSEISVIPSSYEVEPGNSFTIDVSIDPVNPVSGVQFDLSLPSSDYSVISVNEGDLFSQSGATVAFELKTTSSSISSGTVYSAVLGNISATNAGTVVEMTVVAGKETGFFDIGLQNVILSDSSSNPMQFVSNPATVLVDSKPILTNPGLVQVKESDLLDLTLQVTDADKDILIFSATSLPAGASFNSSTGNLMWIPDATQVGEHSVEVMVSDGYLNDTAVMTIQVLPSDLPPIADANGPYTTRVGKKIKLTGTDSYDPDGTIMSYIWDFGDGSTSVDATPFHTYTKTGVYTVTLTIMDNAGNTDTDVTTVTVESFFKYYVSQLK</sequence>
<dbReference type="InterPro" id="IPR008965">
    <property type="entry name" value="CBM2/CBM3_carb-bd_dom_sf"/>
</dbReference>
<dbReference type="SMART" id="SM00089">
    <property type="entry name" value="PKD"/>
    <property type="match status" value="1"/>
</dbReference>
<dbReference type="Pfam" id="PF05345">
    <property type="entry name" value="He_PIG"/>
    <property type="match status" value="1"/>
</dbReference>
<evidence type="ECO:0000259" key="2">
    <source>
        <dbReference type="PROSITE" id="PS50093"/>
    </source>
</evidence>
<dbReference type="GO" id="GO:0005509">
    <property type="term" value="F:calcium ion binding"/>
    <property type="evidence" value="ECO:0007669"/>
    <property type="project" value="InterPro"/>
</dbReference>
<dbReference type="InterPro" id="IPR000601">
    <property type="entry name" value="PKD_dom"/>
</dbReference>
<dbReference type="CDD" id="cd08547">
    <property type="entry name" value="Type_II_cohesin"/>
    <property type="match status" value="1"/>
</dbReference>
<dbReference type="Gene3D" id="2.60.40.10">
    <property type="entry name" value="Immunoglobulins"/>
    <property type="match status" value="2"/>
</dbReference>
<keyword evidence="1" id="KW-0472">Membrane</keyword>
<keyword evidence="1" id="KW-0812">Transmembrane</keyword>
<dbReference type="OrthoDB" id="125531at2157"/>
<comment type="caution">
    <text evidence="3">The sequence shown here is derived from an EMBL/GenBank/DDBJ whole genome shotgun (WGS) entry which is preliminary data.</text>
</comment>
<evidence type="ECO:0000313" key="3">
    <source>
        <dbReference type="EMBL" id="SDG14724.1"/>
    </source>
</evidence>
<proteinExistence type="predicted"/>
<accession>A0A7Z7AY25</accession>
<dbReference type="Pfam" id="PF18911">
    <property type="entry name" value="PKD_4"/>
    <property type="match status" value="1"/>
</dbReference>